<dbReference type="AlphaFoldDB" id="A0A7G5GP89"/>
<dbReference type="Pfam" id="PF00155">
    <property type="entry name" value="Aminotran_1_2"/>
    <property type="match status" value="1"/>
</dbReference>
<organism evidence="4 5">
    <name type="scientific">Spirosoma foliorum</name>
    <dbReference type="NCBI Taxonomy" id="2710596"/>
    <lineage>
        <taxon>Bacteria</taxon>
        <taxon>Pseudomonadati</taxon>
        <taxon>Bacteroidota</taxon>
        <taxon>Cytophagia</taxon>
        <taxon>Cytophagales</taxon>
        <taxon>Cytophagaceae</taxon>
        <taxon>Spirosoma</taxon>
    </lineage>
</organism>
<dbReference type="GO" id="GO:0008483">
    <property type="term" value="F:transaminase activity"/>
    <property type="evidence" value="ECO:0007669"/>
    <property type="project" value="UniProtKB-KW"/>
</dbReference>
<dbReference type="Proteomes" id="UP000515369">
    <property type="component" value="Chromosome"/>
</dbReference>
<keyword evidence="5" id="KW-1185">Reference proteome</keyword>
<dbReference type="InterPro" id="IPR004839">
    <property type="entry name" value="Aminotransferase_I/II_large"/>
</dbReference>
<dbReference type="KEGG" id="sfol:H3H32_22140"/>
<dbReference type="Gene3D" id="3.90.1150.10">
    <property type="entry name" value="Aspartate Aminotransferase, domain 1"/>
    <property type="match status" value="1"/>
</dbReference>
<dbReference type="InterPro" id="IPR015422">
    <property type="entry name" value="PyrdxlP-dep_Trfase_small"/>
</dbReference>
<name>A0A7G5GP89_9BACT</name>
<sequence>MSESVTGRTIDNFEISHLPNRTITHNEKTYRFFSGTAYLGLPQNPSYHRLMLAAIGQYGTVFGSSRNGNLRLSIYEEAEAKLASSIGAEAALTVSSGMMAGQVVINWLRGQSVTFVYAPNAHPALWHEPVVKLPSMSFDEWTAQLSNQLQTLPIGPVAILTNSIEAVRSDYYDFSWVSELPDDRPIILVVDDSHGLGVLNQGRGIWPKISHKPNVRLVGTASLAKAMGMPGGVIFGDTDTLTNLRRTAFFGACSPMPPANLAAYLQADALYAEGYERLQQNILLAEKLLLPTGLFRHATGYPVFFTEQDDLYAYLLDHDILVYSFAYPTANDRANTRIVISAFHTAEDIQELAERVGGFKLLK</sequence>
<accession>A0A7G5GP89</accession>
<gene>
    <name evidence="4" type="ORF">H3H32_22140</name>
</gene>
<dbReference type="GO" id="GO:0030170">
    <property type="term" value="F:pyridoxal phosphate binding"/>
    <property type="evidence" value="ECO:0007669"/>
    <property type="project" value="InterPro"/>
</dbReference>
<feature type="domain" description="Aminotransferase class I/classII large" evidence="3">
    <location>
        <begin position="68"/>
        <end position="356"/>
    </location>
</feature>
<dbReference type="Gene3D" id="3.40.640.10">
    <property type="entry name" value="Type I PLP-dependent aspartate aminotransferase-like (Major domain)"/>
    <property type="match status" value="1"/>
</dbReference>
<protein>
    <submittedName>
        <fullName evidence="4">Pyridoxal phosphate-dependent aminotransferase family protein</fullName>
    </submittedName>
</protein>
<keyword evidence="4" id="KW-0032">Aminotransferase</keyword>
<evidence type="ECO:0000256" key="1">
    <source>
        <dbReference type="ARBA" id="ARBA00001933"/>
    </source>
</evidence>
<dbReference type="EMBL" id="CP059732">
    <property type="protein sequence ID" value="QMW00681.1"/>
    <property type="molecule type" value="Genomic_DNA"/>
</dbReference>
<reference evidence="4 5" key="1">
    <citation type="submission" date="2020-07" db="EMBL/GenBank/DDBJ databases">
        <title>Spirosoma foliorum sp. nov., isolated from the leaves on the Nejang mountain Korea, Republic of.</title>
        <authorList>
            <person name="Ho H."/>
            <person name="Lee Y.-J."/>
            <person name="Nurcahyanto D.-A."/>
            <person name="Kim S.-G."/>
        </authorList>
    </citation>
    <scope>NUCLEOTIDE SEQUENCE [LARGE SCALE GENOMIC DNA]</scope>
    <source>
        <strain evidence="4 5">PL0136</strain>
    </source>
</reference>
<evidence type="ECO:0000313" key="4">
    <source>
        <dbReference type="EMBL" id="QMW00681.1"/>
    </source>
</evidence>
<dbReference type="InterPro" id="IPR015421">
    <property type="entry name" value="PyrdxlP-dep_Trfase_major"/>
</dbReference>
<dbReference type="InterPro" id="IPR015424">
    <property type="entry name" value="PyrdxlP-dep_Trfase"/>
</dbReference>
<dbReference type="SUPFAM" id="SSF53383">
    <property type="entry name" value="PLP-dependent transferases"/>
    <property type="match status" value="1"/>
</dbReference>
<evidence type="ECO:0000259" key="3">
    <source>
        <dbReference type="Pfam" id="PF00155"/>
    </source>
</evidence>
<dbReference type="InterPro" id="IPR050087">
    <property type="entry name" value="AON_synthase_class-II"/>
</dbReference>
<dbReference type="PANTHER" id="PTHR13693">
    <property type="entry name" value="CLASS II AMINOTRANSFERASE/8-AMINO-7-OXONONANOATE SYNTHASE"/>
    <property type="match status" value="1"/>
</dbReference>
<evidence type="ECO:0000256" key="2">
    <source>
        <dbReference type="ARBA" id="ARBA00022679"/>
    </source>
</evidence>
<evidence type="ECO:0000313" key="5">
    <source>
        <dbReference type="Proteomes" id="UP000515369"/>
    </source>
</evidence>
<proteinExistence type="predicted"/>
<comment type="cofactor">
    <cofactor evidence="1">
        <name>pyridoxal 5'-phosphate</name>
        <dbReference type="ChEBI" id="CHEBI:597326"/>
    </cofactor>
</comment>
<dbReference type="RefSeq" id="WP_182457795.1">
    <property type="nucleotide sequence ID" value="NZ_CP059732.1"/>
</dbReference>
<keyword evidence="2 4" id="KW-0808">Transferase</keyword>